<name>Q4RCA5_TETNG</name>
<comment type="caution">
    <text evidence="2">The sequence shown here is derived from an EMBL/GenBank/DDBJ whole genome shotgun (WGS) entry which is preliminary data.</text>
</comment>
<evidence type="ECO:0000256" key="1">
    <source>
        <dbReference type="SAM" id="MobiDB-lite"/>
    </source>
</evidence>
<organism evidence="2">
    <name type="scientific">Tetraodon nigroviridis</name>
    <name type="common">Spotted green pufferfish</name>
    <name type="synonym">Chelonodon nigroviridis</name>
    <dbReference type="NCBI Taxonomy" id="99883"/>
    <lineage>
        <taxon>Eukaryota</taxon>
        <taxon>Metazoa</taxon>
        <taxon>Chordata</taxon>
        <taxon>Craniata</taxon>
        <taxon>Vertebrata</taxon>
        <taxon>Euteleostomi</taxon>
        <taxon>Actinopterygii</taxon>
        <taxon>Neopterygii</taxon>
        <taxon>Teleostei</taxon>
        <taxon>Neoteleostei</taxon>
        <taxon>Acanthomorphata</taxon>
        <taxon>Eupercaria</taxon>
        <taxon>Tetraodontiformes</taxon>
        <taxon>Tetradontoidea</taxon>
        <taxon>Tetraodontidae</taxon>
        <taxon>Tetraodon</taxon>
    </lineage>
</organism>
<accession>Q4RCA5</accession>
<dbReference type="AlphaFoldDB" id="Q4RCA5"/>
<proteinExistence type="predicted"/>
<protein>
    <submittedName>
        <fullName evidence="2">(spotted green pufferfish) hypothetical protein</fullName>
    </submittedName>
</protein>
<dbReference type="EMBL" id="CAAE01019395">
    <property type="protein sequence ID" value="CAG13978.1"/>
    <property type="molecule type" value="Genomic_DNA"/>
</dbReference>
<gene>
    <name evidence="2" type="ORF">GSTENG00038636001</name>
</gene>
<feature type="region of interest" description="Disordered" evidence="1">
    <location>
        <begin position="1"/>
        <end position="47"/>
    </location>
</feature>
<evidence type="ECO:0000313" key="2">
    <source>
        <dbReference type="EMBL" id="CAG13978.1"/>
    </source>
</evidence>
<feature type="compositionally biased region" description="Basic residues" evidence="1">
    <location>
        <begin position="32"/>
        <end position="47"/>
    </location>
</feature>
<reference evidence="2" key="2">
    <citation type="submission" date="2004-02" db="EMBL/GenBank/DDBJ databases">
        <authorList>
            <consortium name="Genoscope"/>
            <consortium name="Whitehead Institute Centre for Genome Research"/>
        </authorList>
    </citation>
    <scope>NUCLEOTIDE SEQUENCE</scope>
</reference>
<feature type="compositionally biased region" description="Low complexity" evidence="1">
    <location>
        <begin position="1"/>
        <end position="31"/>
    </location>
</feature>
<feature type="non-terminal residue" evidence="2">
    <location>
        <position position="1"/>
    </location>
</feature>
<reference evidence="2" key="1">
    <citation type="journal article" date="2004" name="Nature">
        <title>Genome duplication in the teleost fish Tetraodon nigroviridis reveals the early vertebrate proto-karyotype.</title>
        <authorList>
            <person name="Jaillon O."/>
            <person name="Aury J.-M."/>
            <person name="Brunet F."/>
            <person name="Petit J.-L."/>
            <person name="Stange-Thomann N."/>
            <person name="Mauceli E."/>
            <person name="Bouneau L."/>
            <person name="Fischer C."/>
            <person name="Ozouf-Costaz C."/>
            <person name="Bernot A."/>
            <person name="Nicaud S."/>
            <person name="Jaffe D."/>
            <person name="Fisher S."/>
            <person name="Lutfalla G."/>
            <person name="Dossat C."/>
            <person name="Segurens B."/>
            <person name="Dasilva C."/>
            <person name="Salanoubat M."/>
            <person name="Levy M."/>
            <person name="Boudet N."/>
            <person name="Castellano S."/>
            <person name="Anthouard V."/>
            <person name="Jubin C."/>
            <person name="Castelli V."/>
            <person name="Katinka M."/>
            <person name="Vacherie B."/>
            <person name="Biemont C."/>
            <person name="Skalli Z."/>
            <person name="Cattolico L."/>
            <person name="Poulain J."/>
            <person name="De Berardinis V."/>
            <person name="Cruaud C."/>
            <person name="Duprat S."/>
            <person name="Brottier P."/>
            <person name="Coutanceau J.-P."/>
            <person name="Gouzy J."/>
            <person name="Parra G."/>
            <person name="Lardier G."/>
            <person name="Chapple C."/>
            <person name="McKernan K.J."/>
            <person name="McEwan P."/>
            <person name="Bosak S."/>
            <person name="Kellis M."/>
            <person name="Volff J.-N."/>
            <person name="Guigo R."/>
            <person name="Zody M.C."/>
            <person name="Mesirov J."/>
            <person name="Lindblad-Toh K."/>
            <person name="Birren B."/>
            <person name="Nusbaum C."/>
            <person name="Kahn D."/>
            <person name="Robinson-Rechavi M."/>
            <person name="Laudet V."/>
            <person name="Schachter V."/>
            <person name="Quetier F."/>
            <person name="Saurin W."/>
            <person name="Scarpelli C."/>
            <person name="Wincker P."/>
            <person name="Lander E.S."/>
            <person name="Weissenbach J."/>
            <person name="Roest Crollius H."/>
        </authorList>
    </citation>
    <scope>NUCLEOTIDE SEQUENCE [LARGE SCALE GENOMIC DNA]</scope>
</reference>
<dbReference type="KEGG" id="tng:GSTEN00038636G001"/>
<sequence length="47" mass="5391">RLPGAAAEQRLAADQARAGGRQRLLPVQSQQRRGRRRQQVHVPHRQE</sequence>